<evidence type="ECO:0000313" key="1">
    <source>
        <dbReference type="EMBL" id="GLT22037.1"/>
    </source>
</evidence>
<dbReference type="EMBL" id="BSPX01000017">
    <property type="protein sequence ID" value="GLT22037.1"/>
    <property type="molecule type" value="Genomic_DNA"/>
</dbReference>
<sequence length="201" mass="21458">MTPGLKLPGVVAVGASSLSTPPRQVPRLSRLALAGLLLLAACFPGGAAAETASEAQLRAAYLVNFLKYVEWPAAITGANICVLGRDSLAGPLASYEGRLIQGREIRIRRVSQPEQLADCQEVFVPDGDEERFAGAIRNLSRQPVLTVGENARFVEQGGGVALVRVDNRLVFDVNLPVLQRAGLKVSPQMLRLARDVVGGHR</sequence>
<keyword evidence="2" id="KW-1185">Reference proteome</keyword>
<proteinExistence type="predicted"/>
<accession>A0ABQ6F9W7</accession>
<dbReference type="InterPro" id="IPR025293">
    <property type="entry name" value="YfiR/HmsC-like"/>
</dbReference>
<protein>
    <recommendedName>
        <fullName evidence="3">YfiR family protein</fullName>
    </recommendedName>
</protein>
<comment type="caution">
    <text evidence="1">The sequence shown here is derived from an EMBL/GenBank/DDBJ whole genome shotgun (WGS) entry which is preliminary data.</text>
</comment>
<dbReference type="Pfam" id="PF13689">
    <property type="entry name" value="DUF4154"/>
    <property type="match status" value="1"/>
</dbReference>
<dbReference type="Proteomes" id="UP001157167">
    <property type="component" value="Unassembled WGS sequence"/>
</dbReference>
<evidence type="ECO:0000313" key="2">
    <source>
        <dbReference type="Proteomes" id="UP001157167"/>
    </source>
</evidence>
<name>A0ABQ6F9W7_9RHOO</name>
<evidence type="ECO:0008006" key="3">
    <source>
        <dbReference type="Google" id="ProtNLM"/>
    </source>
</evidence>
<reference evidence="2" key="1">
    <citation type="journal article" date="2019" name="Int. J. Syst. Evol. Microbiol.">
        <title>The Global Catalogue of Microorganisms (GCM) 10K type strain sequencing project: providing services to taxonomists for standard genome sequencing and annotation.</title>
        <authorList>
            <consortium name="The Broad Institute Genomics Platform"/>
            <consortium name="The Broad Institute Genome Sequencing Center for Infectious Disease"/>
            <person name="Wu L."/>
            <person name="Ma J."/>
        </authorList>
    </citation>
    <scope>NUCLEOTIDE SEQUENCE [LARGE SCALE GENOMIC DNA]</scope>
    <source>
        <strain evidence="2">NBRC 102407</strain>
    </source>
</reference>
<organism evidence="1 2">
    <name type="scientific">Zoogloea oryzae</name>
    <dbReference type="NCBI Taxonomy" id="310767"/>
    <lineage>
        <taxon>Bacteria</taxon>
        <taxon>Pseudomonadati</taxon>
        <taxon>Pseudomonadota</taxon>
        <taxon>Betaproteobacteria</taxon>
        <taxon>Rhodocyclales</taxon>
        <taxon>Zoogloeaceae</taxon>
        <taxon>Zoogloea</taxon>
    </lineage>
</organism>
<gene>
    <name evidence="1" type="ORF">GCM10007933_14930</name>
</gene>